<evidence type="ECO:0000313" key="3">
    <source>
        <dbReference type="Proteomes" id="UP000031843"/>
    </source>
</evidence>
<dbReference type="STRING" id="68895.RR42_s1226"/>
<organism evidence="2 3">
    <name type="scientific">Cupriavidus basilensis</name>
    <dbReference type="NCBI Taxonomy" id="68895"/>
    <lineage>
        <taxon>Bacteria</taxon>
        <taxon>Pseudomonadati</taxon>
        <taxon>Pseudomonadota</taxon>
        <taxon>Betaproteobacteria</taxon>
        <taxon>Burkholderiales</taxon>
        <taxon>Burkholderiaceae</taxon>
        <taxon>Cupriavidus</taxon>
    </lineage>
</organism>
<proteinExistence type="predicted"/>
<dbReference type="Pfam" id="PF09345">
    <property type="entry name" value="SiaC"/>
    <property type="match status" value="1"/>
</dbReference>
<accession>A0A0C4YLC5</accession>
<reference evidence="2 3" key="1">
    <citation type="journal article" date="2015" name="Genome Announc.">
        <title>Complete Genome Sequence of Cupriavidus basilensis 4G11, Isolated from the Oak Ridge Field Research Center Site.</title>
        <authorList>
            <person name="Ray J."/>
            <person name="Waters R.J."/>
            <person name="Skerker J.M."/>
            <person name="Kuehl J.V."/>
            <person name="Price M.N."/>
            <person name="Huang J."/>
            <person name="Chakraborty R."/>
            <person name="Arkin A.P."/>
            <person name="Deutschbauer A."/>
        </authorList>
    </citation>
    <scope>NUCLEOTIDE SEQUENCE [LARGE SCALE GENOMIC DNA]</scope>
    <source>
        <strain evidence="2">4G11</strain>
    </source>
</reference>
<protein>
    <submittedName>
        <fullName evidence="2">Fe-S oxidoreductase</fullName>
    </submittedName>
</protein>
<keyword evidence="3" id="KW-1185">Reference proteome</keyword>
<dbReference type="AlphaFoldDB" id="A0A0C4YLC5"/>
<dbReference type="RefSeq" id="WP_043354443.1">
    <property type="nucleotide sequence ID" value="NZ_CP010537.1"/>
</dbReference>
<dbReference type="Proteomes" id="UP000031843">
    <property type="component" value="Chromosome secondary"/>
</dbReference>
<feature type="domain" description="SiaC family regulatory phosphoprotein" evidence="1">
    <location>
        <begin position="6"/>
        <end position="121"/>
    </location>
</feature>
<evidence type="ECO:0000313" key="2">
    <source>
        <dbReference type="EMBL" id="AJG22814.1"/>
    </source>
</evidence>
<sequence length="129" mass="14471">MENLFIAATPTSPEVSFDFKQHTLSLKGESYPENAAVFYGDVILRLRKYLAACEDTEVTVHVALTYFNSSSTKVLFSMFDAMNDAADKGNRVIVHWYHDVDDDTILEFGQDLHADFPAIDFLDHATTAS</sequence>
<gene>
    <name evidence="2" type="ORF">RR42_s1226</name>
</gene>
<dbReference type="InterPro" id="IPR018530">
    <property type="entry name" value="SiaC"/>
</dbReference>
<dbReference type="EMBL" id="CP010537">
    <property type="protein sequence ID" value="AJG22814.1"/>
    <property type="molecule type" value="Genomic_DNA"/>
</dbReference>
<dbReference type="KEGG" id="cbw:RR42_s1226"/>
<name>A0A0C4YLC5_9BURK</name>
<dbReference type="OrthoDB" id="5297629at2"/>
<evidence type="ECO:0000259" key="1">
    <source>
        <dbReference type="Pfam" id="PF09345"/>
    </source>
</evidence>